<keyword evidence="2" id="KW-0479">Metal-binding</keyword>
<name>A0A8B8AKM7_CRAVI</name>
<dbReference type="GO" id="GO:0046872">
    <property type="term" value="F:metal ion binding"/>
    <property type="evidence" value="ECO:0007669"/>
    <property type="project" value="UniProtKB-KW"/>
</dbReference>
<dbReference type="AlphaFoldDB" id="A0A8B8AKM7"/>
<evidence type="ECO:0000313" key="4">
    <source>
        <dbReference type="Proteomes" id="UP000694844"/>
    </source>
</evidence>
<reference evidence="5" key="1">
    <citation type="submission" date="2025-08" db="UniProtKB">
        <authorList>
            <consortium name="RefSeq"/>
        </authorList>
    </citation>
    <scope>IDENTIFICATION</scope>
    <source>
        <tissue evidence="5">Whole sample</tissue>
    </source>
</reference>
<organism evidence="4 5">
    <name type="scientific">Crassostrea virginica</name>
    <name type="common">Eastern oyster</name>
    <dbReference type="NCBI Taxonomy" id="6565"/>
    <lineage>
        <taxon>Eukaryota</taxon>
        <taxon>Metazoa</taxon>
        <taxon>Spiralia</taxon>
        <taxon>Lophotrochozoa</taxon>
        <taxon>Mollusca</taxon>
        <taxon>Bivalvia</taxon>
        <taxon>Autobranchia</taxon>
        <taxon>Pteriomorphia</taxon>
        <taxon>Ostreida</taxon>
        <taxon>Ostreoidea</taxon>
        <taxon>Ostreidae</taxon>
        <taxon>Crassostrea</taxon>
    </lineage>
</organism>
<evidence type="ECO:0000313" key="5">
    <source>
        <dbReference type="RefSeq" id="XP_022291735.1"/>
    </source>
</evidence>
<feature type="domain" description="DDE Tnp4" evidence="3">
    <location>
        <begin position="321"/>
        <end position="490"/>
    </location>
</feature>
<evidence type="ECO:0000256" key="1">
    <source>
        <dbReference type="ARBA" id="ARBA00001968"/>
    </source>
</evidence>
<dbReference type="RefSeq" id="XP_022291735.1">
    <property type="nucleotide sequence ID" value="XM_022436027.1"/>
</dbReference>
<keyword evidence="4" id="KW-1185">Reference proteome</keyword>
<sequence>MPGYGPKYYSCILCNKRTKPEERRSVNKEARRILHKKFLIECTEGGVLCRKCRNKCDNLRHTEKTCVEVCSTPNQSPVGKNSKGVIKSPPSVILPLQSTVRSHAYCVLCRRPGPKLVVVSTQTRFSFFLEKNILIPAGSRCCPGHIMNDEITAQTMGNLIPTKDTSFVTRTTIMELLEQLREETIQRGSTRLDFDSPSSLSDRDYHILTGLNKSDFDDLLSNLKSADIRPSKSRTVRSCLAIFLTKMRTGMDNSMLGVLFNMSKQQIRRAVSTMRQALSDYFVPNNLGFSHVSRDAVIQDHTRPLAKELFCPNFNQAILVLDGTYIYVQKSSQYSFQRRSYSMQKQRNLLKPMMIVTTTGYIVAAIGPYLADGRNSDAKILNHIIGTDTQDIKTWLQDDDIMIVDRGFRDSAGVLSNLGIQMQMPSFLQKGQSQHTTEEANSSRLVTKIRWVVESVNARIKTWRYLARQLPNSQIPHVGEYVRIICAICNKYRPPLSSGNEESDFQIATKMRYLSTQTNHLQMEVESGNLLKKRYSWKKIDDEGISVAEFPIYTEEEIRELTLGVYQVRLARYYTQEHIDPDHEYCIWVDQHLPGLLAAKIQSRHVSSKCYLCWIRFSDGVVTSWYCLCKSGARVVGTCAHIASVIWYLSFARHINAKLGPNKKWIDSVSDAANIPEIVDESDSDSEVTEE</sequence>
<dbReference type="Proteomes" id="UP000694844">
    <property type="component" value="Chromosome 7"/>
</dbReference>
<protein>
    <submittedName>
        <fullName evidence="5">Uncharacterized protein LOC111103029</fullName>
    </submittedName>
</protein>
<dbReference type="Pfam" id="PF13359">
    <property type="entry name" value="DDE_Tnp_4"/>
    <property type="match status" value="1"/>
</dbReference>
<dbReference type="PANTHER" id="PTHR23080">
    <property type="entry name" value="THAP DOMAIN PROTEIN"/>
    <property type="match status" value="1"/>
</dbReference>
<dbReference type="InterPro" id="IPR027806">
    <property type="entry name" value="HARBI1_dom"/>
</dbReference>
<comment type="cofactor">
    <cofactor evidence="1">
        <name>a divalent metal cation</name>
        <dbReference type="ChEBI" id="CHEBI:60240"/>
    </cofactor>
</comment>
<dbReference type="OrthoDB" id="6109565at2759"/>
<evidence type="ECO:0000256" key="2">
    <source>
        <dbReference type="ARBA" id="ARBA00022723"/>
    </source>
</evidence>
<gene>
    <name evidence="5" type="primary">LOC111103029</name>
</gene>
<accession>A0A8B8AKM7</accession>
<proteinExistence type="predicted"/>
<dbReference type="GeneID" id="111103029"/>
<evidence type="ECO:0000259" key="3">
    <source>
        <dbReference type="Pfam" id="PF13359"/>
    </source>
</evidence>
<dbReference type="KEGG" id="cvn:111103029"/>